<protein>
    <submittedName>
        <fullName evidence="1">Uncharacterized protein</fullName>
    </submittedName>
</protein>
<dbReference type="Proteomes" id="UP000790347">
    <property type="component" value="Unassembled WGS sequence"/>
</dbReference>
<reference evidence="1" key="1">
    <citation type="submission" date="2013-05" db="EMBL/GenBank/DDBJ databases">
        <authorList>
            <person name="Yim A.K.Y."/>
            <person name="Chan T.F."/>
            <person name="Ji K.M."/>
            <person name="Liu X.Y."/>
            <person name="Zhou J.W."/>
            <person name="Li R.Q."/>
            <person name="Yang K.Y."/>
            <person name="Li J."/>
            <person name="Li M."/>
            <person name="Law P.T.W."/>
            <person name="Wu Y.L."/>
            <person name="Cai Z.L."/>
            <person name="Qin H."/>
            <person name="Bao Y."/>
            <person name="Leung R.K.K."/>
            <person name="Ng P.K.S."/>
            <person name="Zou J."/>
            <person name="Zhong X.J."/>
            <person name="Ran P.X."/>
            <person name="Zhong N.S."/>
            <person name="Liu Z.G."/>
            <person name="Tsui S.K.W."/>
        </authorList>
    </citation>
    <scope>NUCLEOTIDE SEQUENCE</scope>
    <source>
        <strain evidence="1">Derf</strain>
        <tissue evidence="1">Whole organism</tissue>
    </source>
</reference>
<accession>A0A922L072</accession>
<comment type="caution">
    <text evidence="1">The sequence shown here is derived from an EMBL/GenBank/DDBJ whole genome shotgun (WGS) entry which is preliminary data.</text>
</comment>
<proteinExistence type="predicted"/>
<evidence type="ECO:0000313" key="2">
    <source>
        <dbReference type="Proteomes" id="UP000790347"/>
    </source>
</evidence>
<keyword evidence="2" id="KW-1185">Reference proteome</keyword>
<name>A0A922L072_DERFA</name>
<dbReference type="EMBL" id="ASGP02000007">
    <property type="protein sequence ID" value="KAH9497162.1"/>
    <property type="molecule type" value="Genomic_DNA"/>
</dbReference>
<evidence type="ECO:0000313" key="1">
    <source>
        <dbReference type="EMBL" id="KAH9497162.1"/>
    </source>
</evidence>
<gene>
    <name evidence="1" type="ORF">DERF_013166</name>
</gene>
<reference evidence="1" key="2">
    <citation type="journal article" date="2022" name="Res Sq">
        <title>Comparative Genomics Reveals Insights into the Divergent Evolution of Astigmatic Mites and Household Pest Adaptations.</title>
        <authorList>
            <person name="Xiong Q."/>
            <person name="Wan A.T.-Y."/>
            <person name="Liu X.-Y."/>
            <person name="Fung C.S.-H."/>
            <person name="Xiao X."/>
            <person name="Malainual N."/>
            <person name="Hou J."/>
            <person name="Wang L."/>
            <person name="Wang M."/>
            <person name="Yang K."/>
            <person name="Cui Y."/>
            <person name="Leung E."/>
            <person name="Nong W."/>
            <person name="Shin S.-K."/>
            <person name="Au S."/>
            <person name="Jeong K.Y."/>
            <person name="Chew F.T."/>
            <person name="Hui J."/>
            <person name="Leung T.F."/>
            <person name="Tungtrongchitr A."/>
            <person name="Zhong N."/>
            <person name="Liu Z."/>
            <person name="Tsui S."/>
        </authorList>
    </citation>
    <scope>NUCLEOTIDE SEQUENCE</scope>
    <source>
        <strain evidence="1">Derf</strain>
        <tissue evidence="1">Whole organism</tissue>
    </source>
</reference>
<dbReference type="AlphaFoldDB" id="A0A922L072"/>
<sequence>MFNANGVPDTIVPSSTCTPRTIGSRLLNIQLAFSRSCAAILTPTDPYTTRNSSYGDLTRNSFNGCGTSNARICLYRGQVWLSLPIQLHPMNPIDNGYVWPLILPIPSPVCADVGTNDI</sequence>
<organism evidence="1 2">
    <name type="scientific">Dermatophagoides farinae</name>
    <name type="common">American house dust mite</name>
    <dbReference type="NCBI Taxonomy" id="6954"/>
    <lineage>
        <taxon>Eukaryota</taxon>
        <taxon>Metazoa</taxon>
        <taxon>Ecdysozoa</taxon>
        <taxon>Arthropoda</taxon>
        <taxon>Chelicerata</taxon>
        <taxon>Arachnida</taxon>
        <taxon>Acari</taxon>
        <taxon>Acariformes</taxon>
        <taxon>Sarcoptiformes</taxon>
        <taxon>Astigmata</taxon>
        <taxon>Psoroptidia</taxon>
        <taxon>Analgoidea</taxon>
        <taxon>Pyroglyphidae</taxon>
        <taxon>Dermatophagoidinae</taxon>
        <taxon>Dermatophagoides</taxon>
    </lineage>
</organism>